<feature type="region of interest" description="Disordered" evidence="3">
    <location>
        <begin position="1141"/>
        <end position="1161"/>
    </location>
</feature>
<dbReference type="InterPro" id="IPR013783">
    <property type="entry name" value="Ig-like_fold"/>
</dbReference>
<dbReference type="GO" id="GO:0009313">
    <property type="term" value="P:oligosaccharide catabolic process"/>
    <property type="evidence" value="ECO:0007669"/>
    <property type="project" value="TreeGrafter"/>
</dbReference>
<dbReference type="InterPro" id="IPR059177">
    <property type="entry name" value="GH29D-like_dom"/>
</dbReference>
<organism evidence="7 8">
    <name type="scientific">Flammeovirga pacifica</name>
    <dbReference type="NCBI Taxonomy" id="915059"/>
    <lineage>
        <taxon>Bacteria</taxon>
        <taxon>Pseudomonadati</taxon>
        <taxon>Bacteroidota</taxon>
        <taxon>Cytophagia</taxon>
        <taxon>Cytophagales</taxon>
        <taxon>Flammeovirgaceae</taxon>
        <taxon>Flammeovirga</taxon>
    </lineage>
</organism>
<dbReference type="InterPro" id="IPR031965">
    <property type="entry name" value="CBM26"/>
</dbReference>
<feature type="domain" description="Glycosyl hydrolase family 13 catalytic" evidence="5">
    <location>
        <begin position="35"/>
        <end position="359"/>
    </location>
</feature>
<dbReference type="InterPro" id="IPR026444">
    <property type="entry name" value="Secre_tail"/>
</dbReference>
<protein>
    <submittedName>
        <fullName evidence="7">Uncharacterized protein</fullName>
    </submittedName>
</protein>
<dbReference type="Pfam" id="PF18962">
    <property type="entry name" value="Por_Secre_tail"/>
    <property type="match status" value="1"/>
</dbReference>
<gene>
    <name evidence="7" type="ORF">NH26_09280</name>
</gene>
<keyword evidence="1" id="KW-0378">Hydrolase</keyword>
<dbReference type="InterPro" id="IPR013780">
    <property type="entry name" value="Glyco_hydro_b"/>
</dbReference>
<dbReference type="Proteomes" id="UP000179797">
    <property type="component" value="Unassembled WGS sequence"/>
</dbReference>
<dbReference type="CDD" id="cd11314">
    <property type="entry name" value="AmyAc_arch_bac_plant_AmyA"/>
    <property type="match status" value="1"/>
</dbReference>
<dbReference type="SUPFAM" id="SSF51011">
    <property type="entry name" value="Glycosyl hydrolase domain"/>
    <property type="match status" value="1"/>
</dbReference>
<keyword evidence="2" id="KW-0326">Glycosidase</keyword>
<dbReference type="STRING" id="915059.NH26_09280"/>
<feature type="domain" description="Glycosyl hydrolase family 13 catalytic" evidence="5">
    <location>
        <begin position="717"/>
        <end position="1178"/>
    </location>
</feature>
<proteinExistence type="predicted"/>
<sequence>MKMKKTLTNFLLYLGGVLLCFNVQFAFAQQADGTEVYLQGFHWESADETDPTWWLNLQSQVPAIKSANIDGVWLPPSSDAADRAGYLPRKWYDLNSKYGTEQELRALITSLNNEGIISIADIVINHRVGCTGWADFCEPTLGCNAITSDDEVNQQFPGQGCGDQDTGTPYSAARDINHRDFETRQAIKDWMNWLINDVGYSGWRYDFVHGFGAEYFAEYNNATNPYISIGENWTNDTQAIVNWMDGTQQTSTAFDFPLKFTLHDAVNGNYGALNNGGKMPGVAGVWPQNAVTFLENHDTEPVRQADHGGTAFPNDPSSNSQILQGYAYILTHAGNPMIFYSHMFEYGLYDDISKMVAIRKANGIHNNSTVNIQQADGNGYAAIVDNSVAVRLGNTSWSPSGAGWILQSDGLNYSIWSKQDIDQEPMVSISPNDIIQSDSTITVSISSDDDRDGVLPVYYTLDGSEPNQSSSLYTAPFTVSSTVTVIAKSFDSAGNIGRDERTYYIGEAVPEMKVYVYKPNGWGTLYAHHWSAVPAGVVEDSEWPGKIMTKVAGTQNWYEVSLPGTESSNFVFHDFNGNQAEDITITGSSWYREGVVATTCTIDCPDNNDPEVIASISPVSTNFDNEISVTLSATENAIVYYTTDGTDPTNQSTVYNQPIVITETATVKAFATLNAKSSEVVSATYTKNIIIDDDTVIVVDTPAKKSQFTWDNATVYFTMTDRFYDGDASNNNSYGRGKNGNGQDYTDDSSAGEFHGGDLKGMTAKLREGYFESIGVNAIWITSPVEQMHGWVGGSSDGSFRHYGYHGYYAMDWTEIDKNMGTENDFVEFIDEAHSRGIRVVVDVVMNHTGYVTMQDMEQYNYGSVDQAWRSWQPSGGESWHSYHEKFVDYNSGGSWLSNYWGPDWMRHPDIDGYDGCSSGGGIENCVGFLPDLKTEDVSTVGIPPILVNKWTQEGTLSQKQAELDVFFNETGLPRVVSNYMIFWLTDWIRKYGIDGFRVDTAKHVELDRWARLKQYAVQALKDWKAENPNKAMDDEDFWMTAEVWGHGKNKSEYHSDGGFNSVINFGLKNDARVSSRDASSLESLYSEYATINDDPSWNSLSYLSSHDVVPLFDRNSLQSAAPGFLLLPGGIQIFYGDESGRPEGSWSDEEQNTRSDMNWGNFNQSQHEVWKKLGTFRRDHPAVGAGSHQKIGDAPYTFVRDYSNDTKEIYDRVIVAIGASGQVTFDVKNYFADGDSIFDRYSGAMDIVENGKVVFTADAEGIILLEDINYVPIIRPKVSMTKGIYDENSVLVDISVTDKEDPSPALYITFDENETEDNYLNWIKVNGQDTTFTVTSTTTVKAVGLNNNGITSLMGEEKYQVGAIDPINVYLYKPSSWSSANIHHFDATPVGITEDTAWPGVPMNQIPGSNWYHITINALSTGIVFNHNGGEQSDDLTRTKDGWYKDGQWYDQCPGECPTDPKPVVSINPSTGSYPIGDLSVSITATFDGEIKYTTDGSTPTMSSQEYTGNFVLNGNDGDVKTVKAIAFNSAGASEVATTTYTFKDETLFTIYVKGYTHAYYWEVEENGTVTVPTPVEWPGVTLEDASEVGTGWKKVTVSGGTCSNVIFSNNGGGQTADLTTCGNEGKGYENGQWVEIGPDTVKPSLGMTPSTTFDGQGTVTITATDNVTTSPTIYYTVDGSAPTESSASASGSIDLTLTTEGDHVIKAYAVDEANNTSDIVSTMYTVVPFTGGFRVYFQGVSNPLIHYWNASPVGAYQSTTWPGVSMTEGAGEAEGWYYYEFPSSVSSISLLFHNNAGFQSADLSRDKEGWFKNGVWYDSKPPQPTGLTVHFKSGWGNSTKIHYWNTSNGTSSNWPGENMIDEGNGWYQYTIEGASSSNLLFHNGSGAQTSDLNRNKEGWYKDGTWYDSNPEMSGSRLIDLEDQLQLSVYPTIVNTSFTVDYTIDHESKAMISLFDLNGKVHHSEVKMLELGHQKVEMNAQGLSSGMYILKIQVDNQILIRKIYKN</sequence>
<dbReference type="Gene3D" id="2.60.40.10">
    <property type="entry name" value="Immunoglobulins"/>
    <property type="match status" value="5"/>
</dbReference>
<feature type="domain" description="Alpha-amylase C-terminal beta-sheet" evidence="6">
    <location>
        <begin position="360"/>
        <end position="418"/>
    </location>
</feature>
<evidence type="ECO:0000259" key="5">
    <source>
        <dbReference type="SMART" id="SM00642"/>
    </source>
</evidence>
<keyword evidence="4" id="KW-0732">Signal</keyword>
<comment type="caution">
    <text evidence="7">The sequence shown here is derived from an EMBL/GenBank/DDBJ whole genome shotgun (WGS) entry which is preliminary data.</text>
</comment>
<dbReference type="NCBIfam" id="TIGR04183">
    <property type="entry name" value="Por_Secre_tail"/>
    <property type="match status" value="1"/>
</dbReference>
<dbReference type="SUPFAM" id="SSF51445">
    <property type="entry name" value="(Trans)glycosidases"/>
    <property type="match status" value="2"/>
</dbReference>
<evidence type="ECO:0000256" key="3">
    <source>
        <dbReference type="SAM" id="MobiDB-lite"/>
    </source>
</evidence>
<dbReference type="InterPro" id="IPR017853">
    <property type="entry name" value="GH"/>
</dbReference>
<keyword evidence="8" id="KW-1185">Reference proteome</keyword>
<dbReference type="EMBL" id="JRYR02000001">
    <property type="protein sequence ID" value="OHX66534.1"/>
    <property type="molecule type" value="Genomic_DNA"/>
</dbReference>
<evidence type="ECO:0000313" key="8">
    <source>
        <dbReference type="Proteomes" id="UP000179797"/>
    </source>
</evidence>
<dbReference type="InterPro" id="IPR006047">
    <property type="entry name" value="GH13_cat_dom"/>
</dbReference>
<dbReference type="Pfam" id="PF16738">
    <property type="entry name" value="CBM26"/>
    <property type="match status" value="5"/>
</dbReference>
<dbReference type="Gene3D" id="2.60.40.1180">
    <property type="entry name" value="Golgi alpha-mannosidase II"/>
    <property type="match status" value="1"/>
</dbReference>
<name>A0A1S1YZU6_FLAPC</name>
<dbReference type="SMART" id="SM00810">
    <property type="entry name" value="Alpha-amyl_C2"/>
    <property type="match status" value="1"/>
</dbReference>
<feature type="chain" id="PRO_5013068647" evidence="4">
    <location>
        <begin position="29"/>
        <end position="2007"/>
    </location>
</feature>
<evidence type="ECO:0000259" key="6">
    <source>
        <dbReference type="SMART" id="SM00810"/>
    </source>
</evidence>
<dbReference type="GO" id="GO:0004556">
    <property type="term" value="F:alpha-amylase activity"/>
    <property type="evidence" value="ECO:0007669"/>
    <property type="project" value="InterPro"/>
</dbReference>
<feature type="region of interest" description="Disordered" evidence="3">
    <location>
        <begin position="730"/>
        <end position="750"/>
    </location>
</feature>
<evidence type="ECO:0000256" key="2">
    <source>
        <dbReference type="ARBA" id="ARBA00023295"/>
    </source>
</evidence>
<evidence type="ECO:0000313" key="7">
    <source>
        <dbReference type="EMBL" id="OHX66534.1"/>
    </source>
</evidence>
<dbReference type="InterPro" id="IPR012850">
    <property type="entry name" value="A-amylase_bs_C"/>
</dbReference>
<dbReference type="GO" id="GO:0005509">
    <property type="term" value="F:calcium ion binding"/>
    <property type="evidence" value="ECO:0007669"/>
    <property type="project" value="InterPro"/>
</dbReference>
<dbReference type="Gene3D" id="3.20.20.80">
    <property type="entry name" value="Glycosidases"/>
    <property type="match status" value="3"/>
</dbReference>
<dbReference type="SMART" id="SM00642">
    <property type="entry name" value="Aamy"/>
    <property type="match status" value="2"/>
</dbReference>
<dbReference type="Pfam" id="PF13290">
    <property type="entry name" value="CHB_HEX_C_1"/>
    <property type="match status" value="4"/>
</dbReference>
<evidence type="ECO:0000256" key="4">
    <source>
        <dbReference type="SAM" id="SignalP"/>
    </source>
</evidence>
<feature type="signal peptide" evidence="4">
    <location>
        <begin position="1"/>
        <end position="28"/>
    </location>
</feature>
<reference evidence="7 8" key="1">
    <citation type="journal article" date="2012" name="Int. J. Syst. Evol. Microbiol.">
        <title>Flammeovirga pacifica sp. nov., isolated from deep-sea sediment.</title>
        <authorList>
            <person name="Xu H."/>
            <person name="Fu Y."/>
            <person name="Yang N."/>
            <person name="Ding Z."/>
            <person name="Lai Q."/>
            <person name="Zeng R."/>
        </authorList>
    </citation>
    <scope>NUCLEOTIDE SEQUENCE [LARGE SCALE GENOMIC DNA]</scope>
    <source>
        <strain evidence="8">DSM 24597 / LMG 26175 / WPAGA1</strain>
    </source>
</reference>
<accession>A0A1S1YZU6</accession>
<dbReference type="Pfam" id="PF00128">
    <property type="entry name" value="Alpha-amylase"/>
    <property type="match status" value="3"/>
</dbReference>
<dbReference type="PANTHER" id="PTHR10357">
    <property type="entry name" value="ALPHA-AMYLASE FAMILY MEMBER"/>
    <property type="match status" value="1"/>
</dbReference>
<evidence type="ECO:0000256" key="1">
    <source>
        <dbReference type="ARBA" id="ARBA00022801"/>
    </source>
</evidence>
<dbReference type="Pfam" id="PF07821">
    <property type="entry name" value="Alpha-amyl_C2"/>
    <property type="match status" value="1"/>
</dbReference>
<dbReference type="PANTHER" id="PTHR10357:SF209">
    <property type="entry name" value="PERIPLASMIC ALPHA-AMYLASE"/>
    <property type="match status" value="1"/>
</dbReference>